<dbReference type="Proteomes" id="UP000558488">
    <property type="component" value="Unassembled WGS sequence"/>
</dbReference>
<keyword evidence="2" id="KW-1185">Reference proteome</keyword>
<sequence length="131" mass="15058">MLIMKPVCPHWRPGNDSQVRAWSSSFFTIHCNNRAEPSPASFFRKEHVCNILHHTILPMARESPLPKEQSPPKCVRTLMRELKGMPTPLLLQFLRYYSKERSTALLLRKIGLSRSHHFHCGDNVALRACGP</sequence>
<evidence type="ECO:0000313" key="2">
    <source>
        <dbReference type="Proteomes" id="UP000558488"/>
    </source>
</evidence>
<comment type="caution">
    <text evidence="1">The sequence shown here is derived from an EMBL/GenBank/DDBJ whole genome shotgun (WGS) entry which is preliminary data.</text>
</comment>
<dbReference type="EMBL" id="JACAGB010000028">
    <property type="protein sequence ID" value="KAF6301126.1"/>
    <property type="molecule type" value="Genomic_DNA"/>
</dbReference>
<name>A0A7J7TJX5_PIPKU</name>
<reference evidence="1 2" key="1">
    <citation type="journal article" date="2020" name="Nature">
        <title>Six reference-quality genomes reveal evolution of bat adaptations.</title>
        <authorList>
            <person name="Jebb D."/>
            <person name="Huang Z."/>
            <person name="Pippel M."/>
            <person name="Hughes G.M."/>
            <person name="Lavrichenko K."/>
            <person name="Devanna P."/>
            <person name="Winkler S."/>
            <person name="Jermiin L.S."/>
            <person name="Skirmuntt E.C."/>
            <person name="Katzourakis A."/>
            <person name="Burkitt-Gray L."/>
            <person name="Ray D.A."/>
            <person name="Sullivan K.A.M."/>
            <person name="Roscito J.G."/>
            <person name="Kirilenko B.M."/>
            <person name="Davalos L.M."/>
            <person name="Corthals A.P."/>
            <person name="Power M.L."/>
            <person name="Jones G."/>
            <person name="Ransome R.D."/>
            <person name="Dechmann D.K.N."/>
            <person name="Locatelli A.G."/>
            <person name="Puechmaille S.J."/>
            <person name="Fedrigo O."/>
            <person name="Jarvis E.D."/>
            <person name="Hiller M."/>
            <person name="Vernes S.C."/>
            <person name="Myers E.W."/>
            <person name="Teeling E.C."/>
        </authorList>
    </citation>
    <scope>NUCLEOTIDE SEQUENCE [LARGE SCALE GENOMIC DNA]</scope>
    <source>
        <strain evidence="1">MPipKuh1</strain>
        <tissue evidence="1">Flight muscle</tissue>
    </source>
</reference>
<evidence type="ECO:0000313" key="1">
    <source>
        <dbReference type="EMBL" id="KAF6301126.1"/>
    </source>
</evidence>
<proteinExistence type="predicted"/>
<organism evidence="1 2">
    <name type="scientific">Pipistrellus kuhlii</name>
    <name type="common">Kuhl's pipistrelle</name>
    <dbReference type="NCBI Taxonomy" id="59472"/>
    <lineage>
        <taxon>Eukaryota</taxon>
        <taxon>Metazoa</taxon>
        <taxon>Chordata</taxon>
        <taxon>Craniata</taxon>
        <taxon>Vertebrata</taxon>
        <taxon>Euteleostomi</taxon>
        <taxon>Mammalia</taxon>
        <taxon>Eutheria</taxon>
        <taxon>Laurasiatheria</taxon>
        <taxon>Chiroptera</taxon>
        <taxon>Yangochiroptera</taxon>
        <taxon>Vespertilionidae</taxon>
        <taxon>Pipistrellus</taxon>
    </lineage>
</organism>
<gene>
    <name evidence="1" type="ORF">mPipKuh1_009358</name>
</gene>
<dbReference type="AlphaFoldDB" id="A0A7J7TJX5"/>
<accession>A0A7J7TJX5</accession>
<protein>
    <submittedName>
        <fullName evidence="1">Uncharacterized protein</fullName>
    </submittedName>
</protein>